<feature type="domain" description="Response regulatory" evidence="10">
    <location>
        <begin position="2"/>
        <end position="115"/>
    </location>
</feature>
<feature type="DNA-binding region" description="OmpR/PhoB-type" evidence="9">
    <location>
        <begin position="127"/>
        <end position="226"/>
    </location>
</feature>
<dbReference type="SUPFAM" id="SSF46894">
    <property type="entry name" value="C-terminal effector domain of the bipartite response regulators"/>
    <property type="match status" value="1"/>
</dbReference>
<evidence type="ECO:0000259" key="11">
    <source>
        <dbReference type="PROSITE" id="PS51755"/>
    </source>
</evidence>
<feature type="modified residue" description="4-aspartylphosphate" evidence="8">
    <location>
        <position position="51"/>
    </location>
</feature>
<keyword evidence="2 8" id="KW-0597">Phosphoprotein</keyword>
<keyword evidence="6" id="KW-0804">Transcription</keyword>
<dbReference type="Pfam" id="PF00072">
    <property type="entry name" value="Response_reg"/>
    <property type="match status" value="1"/>
</dbReference>
<sequence length="228" mass="25827">MTVLIIEDDKGLRTGISFSLSQDGYEVAEAGTAREGYAEFLKHRPDLILLDLNLPDQDGVQLCRKIRKKDPVPILMLTARDMETDELLGLSSGADDYMTKPFSIAVLKLRIAKLLERKERADGAGETQILRSGPISIHTGLIKVWEGEEELECSVTEYKLLKFFLDHPGQVLTRNQILDAVWDSRGKYVSENTLQVNIGRLRKKLDKENPDRFIKTIHGIGYLWEEEG</sequence>
<evidence type="ECO:0000256" key="7">
    <source>
        <dbReference type="ARBA" id="ARBA00024867"/>
    </source>
</evidence>
<dbReference type="InterPro" id="IPR039420">
    <property type="entry name" value="WalR-like"/>
</dbReference>
<accession>A0A9D2PQ16</accession>
<evidence type="ECO:0000256" key="9">
    <source>
        <dbReference type="PROSITE-ProRule" id="PRU01091"/>
    </source>
</evidence>
<name>A0A9D2PQ16_9FIRM</name>
<comment type="function">
    <text evidence="7">May play the central regulatory role in sporulation. It may be an element of the effector pathway responsible for the activation of sporulation genes in response to nutritional stress. Spo0A may act in concert with spo0H (a sigma factor) to control the expression of some genes that are critical to the sporulation process.</text>
</comment>
<comment type="caution">
    <text evidence="12">The sequence shown here is derived from an EMBL/GenBank/DDBJ whole genome shotgun (WGS) entry which is preliminary data.</text>
</comment>
<evidence type="ECO:0000256" key="5">
    <source>
        <dbReference type="ARBA" id="ARBA00023125"/>
    </source>
</evidence>
<dbReference type="GO" id="GO:0000156">
    <property type="term" value="F:phosphorelay response regulator activity"/>
    <property type="evidence" value="ECO:0007669"/>
    <property type="project" value="TreeGrafter"/>
</dbReference>
<reference evidence="12" key="2">
    <citation type="submission" date="2021-04" db="EMBL/GenBank/DDBJ databases">
        <authorList>
            <person name="Gilroy R."/>
        </authorList>
    </citation>
    <scope>NUCLEOTIDE SEQUENCE</scope>
    <source>
        <strain evidence="12">ChiBcec2-3848</strain>
    </source>
</reference>
<evidence type="ECO:0000313" key="12">
    <source>
        <dbReference type="EMBL" id="HJC64531.1"/>
    </source>
</evidence>
<dbReference type="Gene3D" id="6.10.250.690">
    <property type="match status" value="1"/>
</dbReference>
<dbReference type="CDD" id="cd17574">
    <property type="entry name" value="REC_OmpR"/>
    <property type="match status" value="1"/>
</dbReference>
<evidence type="ECO:0000256" key="8">
    <source>
        <dbReference type="PROSITE-ProRule" id="PRU00169"/>
    </source>
</evidence>
<keyword evidence="4" id="KW-0805">Transcription regulation</keyword>
<evidence type="ECO:0000313" key="13">
    <source>
        <dbReference type="Proteomes" id="UP000823886"/>
    </source>
</evidence>
<organism evidence="12 13">
    <name type="scientific">Candidatus Blautia merdavium</name>
    <dbReference type="NCBI Taxonomy" id="2838494"/>
    <lineage>
        <taxon>Bacteria</taxon>
        <taxon>Bacillati</taxon>
        <taxon>Bacillota</taxon>
        <taxon>Clostridia</taxon>
        <taxon>Lachnospirales</taxon>
        <taxon>Lachnospiraceae</taxon>
        <taxon>Blautia</taxon>
    </lineage>
</organism>
<keyword evidence="3" id="KW-0902">Two-component regulatory system</keyword>
<dbReference type="CDD" id="cd00383">
    <property type="entry name" value="trans_reg_C"/>
    <property type="match status" value="1"/>
</dbReference>
<dbReference type="InterPro" id="IPR001867">
    <property type="entry name" value="OmpR/PhoB-type_DNA-bd"/>
</dbReference>
<protein>
    <recommendedName>
        <fullName evidence="1">Stage 0 sporulation protein A homolog</fullName>
    </recommendedName>
</protein>
<dbReference type="Gene3D" id="3.40.50.2300">
    <property type="match status" value="1"/>
</dbReference>
<gene>
    <name evidence="12" type="ORF">H9753_13110</name>
</gene>
<reference evidence="12" key="1">
    <citation type="journal article" date="2021" name="PeerJ">
        <title>Extensive microbial diversity within the chicken gut microbiome revealed by metagenomics and culture.</title>
        <authorList>
            <person name="Gilroy R."/>
            <person name="Ravi A."/>
            <person name="Getino M."/>
            <person name="Pursley I."/>
            <person name="Horton D.L."/>
            <person name="Alikhan N.F."/>
            <person name="Baker D."/>
            <person name="Gharbi K."/>
            <person name="Hall N."/>
            <person name="Watson M."/>
            <person name="Adriaenssens E.M."/>
            <person name="Foster-Nyarko E."/>
            <person name="Jarju S."/>
            <person name="Secka A."/>
            <person name="Antonio M."/>
            <person name="Oren A."/>
            <person name="Chaudhuri R.R."/>
            <person name="La Ragione R."/>
            <person name="Hildebrand F."/>
            <person name="Pallen M.J."/>
        </authorList>
    </citation>
    <scope>NUCLEOTIDE SEQUENCE</scope>
    <source>
        <strain evidence="12">ChiBcec2-3848</strain>
    </source>
</reference>
<dbReference type="EMBL" id="DWVZ01000183">
    <property type="protein sequence ID" value="HJC64531.1"/>
    <property type="molecule type" value="Genomic_DNA"/>
</dbReference>
<feature type="domain" description="OmpR/PhoB-type" evidence="11">
    <location>
        <begin position="127"/>
        <end position="226"/>
    </location>
</feature>
<evidence type="ECO:0000256" key="3">
    <source>
        <dbReference type="ARBA" id="ARBA00023012"/>
    </source>
</evidence>
<dbReference type="SMART" id="SM00862">
    <property type="entry name" value="Trans_reg_C"/>
    <property type="match status" value="1"/>
</dbReference>
<dbReference type="InterPro" id="IPR001789">
    <property type="entry name" value="Sig_transdc_resp-reg_receiver"/>
</dbReference>
<dbReference type="GO" id="GO:0005829">
    <property type="term" value="C:cytosol"/>
    <property type="evidence" value="ECO:0007669"/>
    <property type="project" value="TreeGrafter"/>
</dbReference>
<dbReference type="SMART" id="SM00448">
    <property type="entry name" value="REC"/>
    <property type="match status" value="1"/>
</dbReference>
<dbReference type="FunFam" id="3.40.50.2300:FF:000001">
    <property type="entry name" value="DNA-binding response regulator PhoB"/>
    <property type="match status" value="1"/>
</dbReference>
<proteinExistence type="predicted"/>
<dbReference type="PANTHER" id="PTHR48111:SF1">
    <property type="entry name" value="TWO-COMPONENT RESPONSE REGULATOR ORR33"/>
    <property type="match status" value="1"/>
</dbReference>
<dbReference type="InterPro" id="IPR036388">
    <property type="entry name" value="WH-like_DNA-bd_sf"/>
</dbReference>
<dbReference type="GO" id="GO:0032993">
    <property type="term" value="C:protein-DNA complex"/>
    <property type="evidence" value="ECO:0007669"/>
    <property type="project" value="TreeGrafter"/>
</dbReference>
<dbReference type="SUPFAM" id="SSF52172">
    <property type="entry name" value="CheY-like"/>
    <property type="match status" value="1"/>
</dbReference>
<dbReference type="PROSITE" id="PS50110">
    <property type="entry name" value="RESPONSE_REGULATORY"/>
    <property type="match status" value="1"/>
</dbReference>
<dbReference type="AlphaFoldDB" id="A0A9D2PQ16"/>
<dbReference type="GO" id="GO:0006355">
    <property type="term" value="P:regulation of DNA-templated transcription"/>
    <property type="evidence" value="ECO:0007669"/>
    <property type="project" value="InterPro"/>
</dbReference>
<dbReference type="Gene3D" id="1.10.10.10">
    <property type="entry name" value="Winged helix-like DNA-binding domain superfamily/Winged helix DNA-binding domain"/>
    <property type="match status" value="1"/>
</dbReference>
<dbReference type="Pfam" id="PF00486">
    <property type="entry name" value="Trans_reg_C"/>
    <property type="match status" value="1"/>
</dbReference>
<dbReference type="InterPro" id="IPR011006">
    <property type="entry name" value="CheY-like_superfamily"/>
</dbReference>
<evidence type="ECO:0000256" key="6">
    <source>
        <dbReference type="ARBA" id="ARBA00023163"/>
    </source>
</evidence>
<evidence type="ECO:0000256" key="4">
    <source>
        <dbReference type="ARBA" id="ARBA00023015"/>
    </source>
</evidence>
<keyword evidence="5 9" id="KW-0238">DNA-binding</keyword>
<dbReference type="PANTHER" id="PTHR48111">
    <property type="entry name" value="REGULATOR OF RPOS"/>
    <property type="match status" value="1"/>
</dbReference>
<dbReference type="PROSITE" id="PS51755">
    <property type="entry name" value="OMPR_PHOB"/>
    <property type="match status" value="1"/>
</dbReference>
<dbReference type="Proteomes" id="UP000823886">
    <property type="component" value="Unassembled WGS sequence"/>
</dbReference>
<dbReference type="InterPro" id="IPR016032">
    <property type="entry name" value="Sig_transdc_resp-reg_C-effctor"/>
</dbReference>
<dbReference type="GO" id="GO:0000976">
    <property type="term" value="F:transcription cis-regulatory region binding"/>
    <property type="evidence" value="ECO:0007669"/>
    <property type="project" value="TreeGrafter"/>
</dbReference>
<evidence type="ECO:0000256" key="2">
    <source>
        <dbReference type="ARBA" id="ARBA00022553"/>
    </source>
</evidence>
<evidence type="ECO:0000256" key="1">
    <source>
        <dbReference type="ARBA" id="ARBA00018672"/>
    </source>
</evidence>
<evidence type="ECO:0000259" key="10">
    <source>
        <dbReference type="PROSITE" id="PS50110"/>
    </source>
</evidence>